<gene>
    <name evidence="4" type="ORF">HR08_09805</name>
</gene>
<feature type="region of interest" description="Disordered" evidence="2">
    <location>
        <begin position="187"/>
        <end position="214"/>
    </location>
</feature>
<dbReference type="Proteomes" id="UP000030130">
    <property type="component" value="Unassembled WGS sequence"/>
</dbReference>
<dbReference type="GO" id="GO:0001522">
    <property type="term" value="P:pseudouridine synthesis"/>
    <property type="evidence" value="ECO:0007669"/>
    <property type="project" value="InterPro"/>
</dbReference>
<dbReference type="STRING" id="111105.HR09_03880"/>
<evidence type="ECO:0000256" key="1">
    <source>
        <dbReference type="PROSITE-ProRule" id="PRU00182"/>
    </source>
</evidence>
<comment type="caution">
    <text evidence="4">The sequence shown here is derived from an EMBL/GenBank/DDBJ whole genome shotgun (WGS) entry which is preliminary data.</text>
</comment>
<dbReference type="Pfam" id="PF00849">
    <property type="entry name" value="PseudoU_synth_2"/>
    <property type="match status" value="1"/>
</dbReference>
<dbReference type="SUPFAM" id="SSF55174">
    <property type="entry name" value="Alpha-L RNA-binding motif"/>
    <property type="match status" value="1"/>
</dbReference>
<dbReference type="EMBL" id="JRAI01000080">
    <property type="protein sequence ID" value="KGN84056.1"/>
    <property type="molecule type" value="Genomic_DNA"/>
</dbReference>
<dbReference type="eggNOG" id="COG0564">
    <property type="taxonomic scope" value="Bacteria"/>
</dbReference>
<evidence type="ECO:0000313" key="4">
    <source>
        <dbReference type="EMBL" id="KGN84056.1"/>
    </source>
</evidence>
<sequence>MQPSKSRSPRLRRQSDKVFEVREEDTLLPFLIGILKDNSRTSVKQILTGRRVSVNGIPTTRHDAELKVGDKVVVHRTQLPEELRHPLVRIIWQDDYFVLIEKKAGVSTVASGVNKDRTALRIVSNHLKQYDPELKIFMLNRLDKDSAGMVLFAKSKKVQAFVVDKWQKVVLEQRFVIAIEGDMPDAEGTLDAPRHQMPTKGKQSRIVPEAPSGDSAGTARYKVIRRGPVCSLVEVTLLSGRNNQLRRQMGQLGIPIAGDWRQGSSFRHLDCLALQGTRFVFRHPETGETQEYKLPLSKLFRRLMHIEEGSAAIETISKKKTRSK</sequence>
<dbReference type="GO" id="GO:0006396">
    <property type="term" value="P:RNA processing"/>
    <property type="evidence" value="ECO:0007669"/>
    <property type="project" value="UniProtKB-ARBA"/>
</dbReference>
<protein>
    <submittedName>
        <fullName evidence="4">Pseudouridine synthase</fullName>
    </submittedName>
</protein>
<dbReference type="Gene3D" id="3.30.2350.10">
    <property type="entry name" value="Pseudouridine synthase"/>
    <property type="match status" value="1"/>
</dbReference>
<reference evidence="4 5" key="1">
    <citation type="submission" date="2014-08" db="EMBL/GenBank/DDBJ databases">
        <title>Porphyromonas gulae strain:COT-052_OH1451 Genome sequencing.</title>
        <authorList>
            <person name="Wallis C."/>
            <person name="Deusch O."/>
            <person name="O'Flynn C."/>
            <person name="Davis I."/>
            <person name="Jospin G."/>
            <person name="Darling A.E."/>
            <person name="Coil D.A."/>
            <person name="Alexiev A."/>
            <person name="Horsfall A."/>
            <person name="Kirkwood N."/>
            <person name="Harris S."/>
            <person name="Eisen J.A."/>
        </authorList>
    </citation>
    <scope>NUCLEOTIDE SEQUENCE [LARGE SCALE GENOMIC DNA]</scope>
    <source>
        <strain evidence="5">COT-052 OH1451</strain>
    </source>
</reference>
<dbReference type="SUPFAM" id="SSF55120">
    <property type="entry name" value="Pseudouridine synthase"/>
    <property type="match status" value="1"/>
</dbReference>
<dbReference type="InterPro" id="IPR006145">
    <property type="entry name" value="PsdUridine_synth_RsuA/RluA"/>
</dbReference>
<dbReference type="OrthoDB" id="9796412at2"/>
<dbReference type="GO" id="GO:0003723">
    <property type="term" value="F:RNA binding"/>
    <property type="evidence" value="ECO:0007669"/>
    <property type="project" value="UniProtKB-KW"/>
</dbReference>
<evidence type="ECO:0000259" key="3">
    <source>
        <dbReference type="Pfam" id="PF00849"/>
    </source>
</evidence>
<name>A0A0A2EYU4_9PORP</name>
<dbReference type="PANTHER" id="PTHR21600">
    <property type="entry name" value="MITOCHONDRIAL RNA PSEUDOURIDINE SYNTHASE"/>
    <property type="match status" value="1"/>
</dbReference>
<dbReference type="AlphaFoldDB" id="A0A0A2EYU4"/>
<dbReference type="PROSITE" id="PS50889">
    <property type="entry name" value="S4"/>
    <property type="match status" value="1"/>
</dbReference>
<organism evidence="4 5">
    <name type="scientific">Porphyromonas gulae</name>
    <dbReference type="NCBI Taxonomy" id="111105"/>
    <lineage>
        <taxon>Bacteria</taxon>
        <taxon>Pseudomonadati</taxon>
        <taxon>Bacteroidota</taxon>
        <taxon>Bacteroidia</taxon>
        <taxon>Bacteroidales</taxon>
        <taxon>Porphyromonadaceae</taxon>
        <taxon>Porphyromonas</taxon>
    </lineage>
</organism>
<dbReference type="GO" id="GO:0140098">
    <property type="term" value="F:catalytic activity, acting on RNA"/>
    <property type="evidence" value="ECO:0007669"/>
    <property type="project" value="UniProtKB-ARBA"/>
</dbReference>
<evidence type="ECO:0000256" key="2">
    <source>
        <dbReference type="SAM" id="MobiDB-lite"/>
    </source>
</evidence>
<accession>A0A0A2EYU4</accession>
<dbReference type="InterPro" id="IPR050188">
    <property type="entry name" value="RluA_PseudoU_synthase"/>
</dbReference>
<dbReference type="GO" id="GO:0009982">
    <property type="term" value="F:pseudouridine synthase activity"/>
    <property type="evidence" value="ECO:0007669"/>
    <property type="project" value="InterPro"/>
</dbReference>
<dbReference type="CDD" id="cd02869">
    <property type="entry name" value="PseudoU_synth_RluA_like"/>
    <property type="match status" value="1"/>
</dbReference>
<dbReference type="InterPro" id="IPR020103">
    <property type="entry name" value="PsdUridine_synth_cat_dom_sf"/>
</dbReference>
<keyword evidence="1" id="KW-0694">RNA-binding</keyword>
<feature type="domain" description="Pseudouridine synthase RsuA/RluA-like" evidence="3">
    <location>
        <begin position="97"/>
        <end position="249"/>
    </location>
</feature>
<proteinExistence type="predicted"/>
<dbReference type="RefSeq" id="WP_039422043.1">
    <property type="nucleotide sequence ID" value="NZ_JRAI01000080.1"/>
</dbReference>
<evidence type="ECO:0000313" key="5">
    <source>
        <dbReference type="Proteomes" id="UP000030130"/>
    </source>
</evidence>